<dbReference type="InterPro" id="IPR018982">
    <property type="entry name" value="RQC_domain"/>
</dbReference>
<dbReference type="InterPro" id="IPR036388">
    <property type="entry name" value="WH-like_DNA-bd_sf"/>
</dbReference>
<evidence type="ECO:0000313" key="3">
    <source>
        <dbReference type="Proteomes" id="UP000257032"/>
    </source>
</evidence>
<dbReference type="Gene3D" id="1.10.10.10">
    <property type="entry name" value="Winged helix-like DNA-binding domain superfamily/Winged helix DNA-binding domain"/>
    <property type="match status" value="1"/>
</dbReference>
<dbReference type="InterPro" id="IPR036390">
    <property type="entry name" value="WH_DNA-bd_sf"/>
</dbReference>
<dbReference type="SUPFAM" id="SSF46785">
    <property type="entry name" value="Winged helix' DNA-binding domain"/>
    <property type="match status" value="1"/>
</dbReference>
<dbReference type="RefSeq" id="WP_374189714.1">
    <property type="nucleotide sequence ID" value="NZ_QTLC01000044.1"/>
</dbReference>
<dbReference type="Pfam" id="PF09382">
    <property type="entry name" value="RQC"/>
    <property type="match status" value="1"/>
</dbReference>
<dbReference type="GO" id="GO:0006260">
    <property type="term" value="P:DNA replication"/>
    <property type="evidence" value="ECO:0007669"/>
    <property type="project" value="InterPro"/>
</dbReference>
<gene>
    <name evidence="2" type="ORF">DXT76_12230</name>
</gene>
<protein>
    <submittedName>
        <fullName evidence="2">Superfamily II DNA helicase</fullName>
    </submittedName>
</protein>
<dbReference type="GO" id="GO:0006281">
    <property type="term" value="P:DNA repair"/>
    <property type="evidence" value="ECO:0007669"/>
    <property type="project" value="InterPro"/>
</dbReference>
<keyword evidence="2" id="KW-0347">Helicase</keyword>
<accession>A0A3D8VMW0</accession>
<name>A0A3D8VMW0_9BACI</name>
<keyword evidence="2" id="KW-0378">Hydrolase</keyword>
<evidence type="ECO:0000313" key="2">
    <source>
        <dbReference type="EMBL" id="RDY70531.1"/>
    </source>
</evidence>
<dbReference type="AlphaFoldDB" id="A0A3D8VMW0"/>
<feature type="domain" description="RQC" evidence="1">
    <location>
        <begin position="23"/>
        <end position="78"/>
    </location>
</feature>
<keyword evidence="2" id="KW-0547">Nucleotide-binding</keyword>
<dbReference type="Proteomes" id="UP000257032">
    <property type="component" value="Unassembled WGS sequence"/>
</dbReference>
<evidence type="ECO:0000259" key="1">
    <source>
        <dbReference type="Pfam" id="PF09382"/>
    </source>
</evidence>
<feature type="non-terminal residue" evidence="2">
    <location>
        <position position="79"/>
    </location>
</feature>
<proteinExistence type="predicted"/>
<dbReference type="EMBL" id="QTLC01000044">
    <property type="protein sequence ID" value="RDY70531.1"/>
    <property type="molecule type" value="Genomic_DNA"/>
</dbReference>
<reference evidence="2 3" key="1">
    <citation type="submission" date="2018-08" db="EMBL/GenBank/DDBJ databases">
        <title>Genome sequence of strict halophilic Halobacillus trueperi SS1 isolated from Lunsu, a salty water body of North West Himalayas.</title>
        <authorList>
            <person name="Gupta S."/>
            <person name="Sharma P."/>
            <person name="Dev K."/>
            <person name="Baumler D."/>
            <person name="Sourirajan A."/>
        </authorList>
    </citation>
    <scope>NUCLEOTIDE SEQUENCE [LARGE SCALE GENOMIC DNA]</scope>
    <source>
        <strain evidence="2 3">SS1</strain>
    </source>
</reference>
<dbReference type="GO" id="GO:0043138">
    <property type="term" value="F:3'-5' DNA helicase activity"/>
    <property type="evidence" value="ECO:0007669"/>
    <property type="project" value="InterPro"/>
</dbReference>
<sequence length="79" mass="9204">MPPTPLTHKEIKIILDTADWIIARGGRSQLAKILKGSKEKKLLEFDLDESPGYGFYKNEKLEDVTKKINWMIKRDFIEL</sequence>
<organism evidence="2 3">
    <name type="scientific">Halobacillus trueperi</name>
    <dbReference type="NCBI Taxonomy" id="156205"/>
    <lineage>
        <taxon>Bacteria</taxon>
        <taxon>Bacillati</taxon>
        <taxon>Bacillota</taxon>
        <taxon>Bacilli</taxon>
        <taxon>Bacillales</taxon>
        <taxon>Bacillaceae</taxon>
        <taxon>Halobacillus</taxon>
    </lineage>
</organism>
<comment type="caution">
    <text evidence="2">The sequence shown here is derived from an EMBL/GenBank/DDBJ whole genome shotgun (WGS) entry which is preliminary data.</text>
</comment>
<keyword evidence="2" id="KW-0067">ATP-binding</keyword>